<dbReference type="InterPro" id="IPR004254">
    <property type="entry name" value="AdipoR/HlyIII-related"/>
</dbReference>
<evidence type="ECO:0000256" key="5">
    <source>
        <dbReference type="ARBA" id="ARBA00023136"/>
    </source>
</evidence>
<evidence type="ECO:0000256" key="4">
    <source>
        <dbReference type="ARBA" id="ARBA00022989"/>
    </source>
</evidence>
<evidence type="ECO:0000256" key="6">
    <source>
        <dbReference type="SAM" id="Phobius"/>
    </source>
</evidence>
<feature type="transmembrane region" description="Helical" evidence="6">
    <location>
        <begin position="83"/>
        <end position="102"/>
    </location>
</feature>
<evidence type="ECO:0000256" key="1">
    <source>
        <dbReference type="ARBA" id="ARBA00004127"/>
    </source>
</evidence>
<protein>
    <submittedName>
        <fullName evidence="7">Hemolysin III family protein</fullName>
    </submittedName>
</protein>
<proteinExistence type="inferred from homology"/>
<evidence type="ECO:0000256" key="2">
    <source>
        <dbReference type="ARBA" id="ARBA00008488"/>
    </source>
</evidence>
<comment type="similarity">
    <text evidence="2">Belongs to the UPF0073 (Hly-III) family.</text>
</comment>
<dbReference type="NCBIfam" id="TIGR01065">
    <property type="entry name" value="hlyIII"/>
    <property type="match status" value="1"/>
</dbReference>
<name>A0ABP3JAY1_9BACI</name>
<keyword evidence="4 6" id="KW-1133">Transmembrane helix</keyword>
<feature type="transmembrane region" description="Helical" evidence="6">
    <location>
        <begin position="108"/>
        <end position="128"/>
    </location>
</feature>
<keyword evidence="5 6" id="KW-0472">Membrane</keyword>
<reference evidence="8" key="1">
    <citation type="journal article" date="2019" name="Int. J. Syst. Evol. Microbiol.">
        <title>The Global Catalogue of Microorganisms (GCM) 10K type strain sequencing project: providing services to taxonomists for standard genome sequencing and annotation.</title>
        <authorList>
            <consortium name="The Broad Institute Genomics Platform"/>
            <consortium name="The Broad Institute Genome Sequencing Center for Infectious Disease"/>
            <person name="Wu L."/>
            <person name="Ma J."/>
        </authorList>
    </citation>
    <scope>NUCLEOTIDE SEQUENCE [LARGE SCALE GENOMIC DNA]</scope>
    <source>
        <strain evidence="8">JCM 12149</strain>
    </source>
</reference>
<sequence>MQLQTYTKKEEAVHAITHGFGALLSIVGLMFLIADTPPDSDGKRMVAVLIFGITMFLMYLMSTIVHSLPQGKWKTLFKTVDQAFIYLFIAGTYTPFLLMLLPDNLGKTMLMIVWGIAAAGILLTIGFIKRFRVLSTCCYIFLGWLILFVWGPLTSAMHENGVTLLMTGGLFYTIGTIFYLWRGFCYHHAVWHIFVLMGSGFHFFCIFHYVL</sequence>
<feature type="transmembrane region" description="Helical" evidence="6">
    <location>
        <begin position="133"/>
        <end position="150"/>
    </location>
</feature>
<dbReference type="Proteomes" id="UP001501459">
    <property type="component" value="Unassembled WGS sequence"/>
</dbReference>
<evidence type="ECO:0000313" key="7">
    <source>
        <dbReference type="EMBL" id="GAA0446232.1"/>
    </source>
</evidence>
<dbReference type="PANTHER" id="PTHR20855">
    <property type="entry name" value="ADIPOR/PROGESTIN RECEPTOR-RELATED"/>
    <property type="match status" value="1"/>
</dbReference>
<evidence type="ECO:0000256" key="3">
    <source>
        <dbReference type="ARBA" id="ARBA00022692"/>
    </source>
</evidence>
<organism evidence="7 8">
    <name type="scientific">Lentibacillus halophilus</name>
    <dbReference type="NCBI Taxonomy" id="295065"/>
    <lineage>
        <taxon>Bacteria</taxon>
        <taxon>Bacillati</taxon>
        <taxon>Bacillota</taxon>
        <taxon>Bacilli</taxon>
        <taxon>Bacillales</taxon>
        <taxon>Bacillaceae</taxon>
        <taxon>Lentibacillus</taxon>
    </lineage>
</organism>
<keyword evidence="8" id="KW-1185">Reference proteome</keyword>
<evidence type="ECO:0000313" key="8">
    <source>
        <dbReference type="Proteomes" id="UP001501459"/>
    </source>
</evidence>
<dbReference type="InterPro" id="IPR005744">
    <property type="entry name" value="Hy-lIII"/>
</dbReference>
<feature type="transmembrane region" description="Helical" evidence="6">
    <location>
        <begin position="193"/>
        <end position="210"/>
    </location>
</feature>
<comment type="subcellular location">
    <subcellularLocation>
        <location evidence="1">Endomembrane system</location>
        <topology evidence="1">Multi-pass membrane protein</topology>
    </subcellularLocation>
</comment>
<keyword evidence="3 6" id="KW-0812">Transmembrane</keyword>
<accession>A0ABP3JAY1</accession>
<gene>
    <name evidence="7" type="ORF">GCM10008983_25070</name>
</gene>
<feature type="transmembrane region" description="Helical" evidence="6">
    <location>
        <begin position="45"/>
        <end position="62"/>
    </location>
</feature>
<dbReference type="Pfam" id="PF03006">
    <property type="entry name" value="HlyIII"/>
    <property type="match status" value="1"/>
</dbReference>
<comment type="caution">
    <text evidence="7">The sequence shown here is derived from an EMBL/GenBank/DDBJ whole genome shotgun (WGS) entry which is preliminary data.</text>
</comment>
<dbReference type="RefSeq" id="WP_343753676.1">
    <property type="nucleotide sequence ID" value="NZ_BAAADM010000054.1"/>
</dbReference>
<feature type="transmembrane region" description="Helical" evidence="6">
    <location>
        <begin position="12"/>
        <end position="33"/>
    </location>
</feature>
<feature type="transmembrane region" description="Helical" evidence="6">
    <location>
        <begin position="162"/>
        <end position="181"/>
    </location>
</feature>
<dbReference type="PANTHER" id="PTHR20855:SF129">
    <property type="entry name" value="HEMOLYSIN-3 HOMOLOG"/>
    <property type="match status" value="1"/>
</dbReference>
<dbReference type="EMBL" id="BAAADM010000054">
    <property type="protein sequence ID" value="GAA0446232.1"/>
    <property type="molecule type" value="Genomic_DNA"/>
</dbReference>